<organism evidence="2 3">
    <name type="scientific">Phytophthora sojae (strain P6497)</name>
    <name type="common">Soybean stem and root rot agent</name>
    <name type="synonym">Phytophthora megasperma f. sp. glycines</name>
    <dbReference type="NCBI Taxonomy" id="1094619"/>
    <lineage>
        <taxon>Eukaryota</taxon>
        <taxon>Sar</taxon>
        <taxon>Stramenopiles</taxon>
        <taxon>Oomycota</taxon>
        <taxon>Peronosporomycetes</taxon>
        <taxon>Peronosporales</taxon>
        <taxon>Peronosporaceae</taxon>
        <taxon>Phytophthora</taxon>
    </lineage>
</organism>
<evidence type="ECO:0008006" key="4">
    <source>
        <dbReference type="Google" id="ProtNLM"/>
    </source>
</evidence>
<name>G5A0D3_PHYSP</name>
<dbReference type="OMA" id="KICAIGF"/>
<feature type="region of interest" description="Disordered" evidence="1">
    <location>
        <begin position="567"/>
        <end position="613"/>
    </location>
</feature>
<evidence type="ECO:0000313" key="3">
    <source>
        <dbReference type="Proteomes" id="UP000002640"/>
    </source>
</evidence>
<feature type="compositionally biased region" description="Basic and acidic residues" evidence="1">
    <location>
        <begin position="569"/>
        <end position="588"/>
    </location>
</feature>
<dbReference type="Gene3D" id="3.40.30.10">
    <property type="entry name" value="Glutaredoxin"/>
    <property type="match status" value="3"/>
</dbReference>
<dbReference type="InterPro" id="IPR036249">
    <property type="entry name" value="Thioredoxin-like_sf"/>
</dbReference>
<protein>
    <recommendedName>
        <fullName evidence="4">Thioredoxin domain-containing protein</fullName>
    </recommendedName>
</protein>
<proteinExistence type="predicted"/>
<dbReference type="AlphaFoldDB" id="G5A0D3"/>
<dbReference type="InParanoid" id="G5A0D3"/>
<dbReference type="PANTHER" id="PTHR45184:SF1">
    <property type="entry name" value="DNAJ PROTEIN ERDJ3A"/>
    <property type="match status" value="1"/>
</dbReference>
<dbReference type="SUPFAM" id="SSF52833">
    <property type="entry name" value="Thioredoxin-like"/>
    <property type="match status" value="3"/>
</dbReference>
<keyword evidence="3" id="KW-1185">Reference proteome</keyword>
<accession>G5A0D3</accession>
<dbReference type="InterPro" id="IPR052842">
    <property type="entry name" value="ER_Co-chaperone"/>
</dbReference>
<dbReference type="RefSeq" id="XP_009533267.1">
    <property type="nucleotide sequence ID" value="XM_009534972.1"/>
</dbReference>
<feature type="compositionally biased region" description="Basic residues" evidence="1">
    <location>
        <begin position="589"/>
        <end position="613"/>
    </location>
</feature>
<reference evidence="2 3" key="1">
    <citation type="journal article" date="2006" name="Science">
        <title>Phytophthora genome sequences uncover evolutionary origins and mechanisms of pathogenesis.</title>
        <authorList>
            <person name="Tyler B.M."/>
            <person name="Tripathy S."/>
            <person name="Zhang X."/>
            <person name="Dehal P."/>
            <person name="Jiang R.H."/>
            <person name="Aerts A."/>
            <person name="Arredondo F.D."/>
            <person name="Baxter L."/>
            <person name="Bensasson D."/>
            <person name="Beynon J.L."/>
            <person name="Chapman J."/>
            <person name="Damasceno C.M."/>
            <person name="Dorrance A.E."/>
            <person name="Dou D."/>
            <person name="Dickerman A.W."/>
            <person name="Dubchak I.L."/>
            <person name="Garbelotto M."/>
            <person name="Gijzen M."/>
            <person name="Gordon S.G."/>
            <person name="Govers F."/>
            <person name="Grunwald N.J."/>
            <person name="Huang W."/>
            <person name="Ivors K.L."/>
            <person name="Jones R.W."/>
            <person name="Kamoun S."/>
            <person name="Krampis K."/>
            <person name="Lamour K.H."/>
            <person name="Lee M.K."/>
            <person name="McDonald W.H."/>
            <person name="Medina M."/>
            <person name="Meijer H.J."/>
            <person name="Nordberg E.K."/>
            <person name="Maclean D.J."/>
            <person name="Ospina-Giraldo M.D."/>
            <person name="Morris P.F."/>
            <person name="Phuntumart V."/>
            <person name="Putnam N.H."/>
            <person name="Rash S."/>
            <person name="Rose J.K."/>
            <person name="Sakihama Y."/>
            <person name="Salamov A.A."/>
            <person name="Savidor A."/>
            <person name="Scheuring C.F."/>
            <person name="Smith B.M."/>
            <person name="Sobral B.W."/>
            <person name="Terry A."/>
            <person name="Torto-Alalibo T.A."/>
            <person name="Win J."/>
            <person name="Xu Z."/>
            <person name="Zhang H."/>
            <person name="Grigoriev I.V."/>
            <person name="Rokhsar D.S."/>
            <person name="Boore J.L."/>
        </authorList>
    </citation>
    <scope>NUCLEOTIDE SEQUENCE [LARGE SCALE GENOMIC DNA]</scope>
    <source>
        <strain evidence="2 3">P6497</strain>
    </source>
</reference>
<dbReference type="PANTHER" id="PTHR45184">
    <property type="entry name" value="DNAJ PROTEIN ERDJ3A"/>
    <property type="match status" value="1"/>
</dbReference>
<gene>
    <name evidence="2" type="ORF">PHYSODRAFT_521132</name>
</gene>
<evidence type="ECO:0000313" key="2">
    <source>
        <dbReference type="EMBL" id="EGZ10522.1"/>
    </source>
</evidence>
<dbReference type="GeneID" id="20660375"/>
<dbReference type="KEGG" id="psoj:PHYSODRAFT_521132"/>
<dbReference type="STRING" id="1094619.G5A0D3"/>
<dbReference type="Proteomes" id="UP000002640">
    <property type="component" value="Unassembled WGS sequence"/>
</dbReference>
<evidence type="ECO:0000256" key="1">
    <source>
        <dbReference type="SAM" id="MobiDB-lite"/>
    </source>
</evidence>
<sequence>MLKQAIPTEFVTELTGDDVSVEGFEKLVEEQETLALLISKHKHATPMYRALATEFSGQGLRFVFLNKEEEGAEEIIKALKVEEFPAMMVLRSMTEHVVLKPENSKTYQELKGFVEPFAQQETKSSGVKSDKKGQHSGSKYIRFFTGKDFDDLVMKSDVVWIIEFVDAEREQALTEEEWKKALTELHRKAGVVALGAVSCEKEAELCERYGGPGVRIFPLGLTDAKTLKRGDMLPETFTTIDEAKETAIASIPDLTVTIESSADLNAFIANARGDHALPILLFTSKKATPPTMKGLLHSVPSQKIKLAIIRDADEDLKKQFLVKPSASTSLVCLVPTKANPEDPTSAPFGVVAYDKKTMGSYTYPNVMQFILQVLAQYPHPRDVKPDEETIDLSSLEASSTSSLVPYLTKENMEDLCGGNKICAIGFFEDHVDTLSDPDSRLAKWWSTFAQVAAQSKQHREPFHFMWVNGKCQKAFAEAFGVGLFQMPTVAVYSPSKQRYATNVGLFDEENAAAFLKSVLSGSIGTAPIGDEPELGEECSFDEIQEVAVGADGVAEDDEDLDDMLSEILSDEKQQRDELEKELKAEQKQSKKGKKKHKSKKKKSKKKKAPRDEL</sequence>
<dbReference type="EMBL" id="JH159158">
    <property type="protein sequence ID" value="EGZ10522.1"/>
    <property type="molecule type" value="Genomic_DNA"/>
</dbReference>